<organism evidence="1 2">
    <name type="scientific">Acinetobacter stercoris</name>
    <dbReference type="NCBI Taxonomy" id="2126983"/>
    <lineage>
        <taxon>Bacteria</taxon>
        <taxon>Pseudomonadati</taxon>
        <taxon>Pseudomonadota</taxon>
        <taxon>Gammaproteobacteria</taxon>
        <taxon>Moraxellales</taxon>
        <taxon>Moraxellaceae</taxon>
        <taxon>Acinetobacter</taxon>
    </lineage>
</organism>
<dbReference type="InterPro" id="IPR032620">
    <property type="entry name" value="DUF4882"/>
</dbReference>
<proteinExistence type="predicted"/>
<dbReference type="Pfam" id="PF16223">
    <property type="entry name" value="DUF4882"/>
    <property type="match status" value="1"/>
</dbReference>
<sequence length="304" mass="33927">MKKIFFLMMLLGLAGCGENNDSMSPSTQNVSVQKTALTRSANLNNTNQVCSYNFDATQEDFDQFYDKYPMLLKDRMFPTVNGQNFEFVINQALANKELSQYIGASKGYFKMAQGMADNNKDYIKGDASVPLTGIISFEAKVKVNLKKVSDILLGAGFEIYGHTIKNEKLAMAISYANSQLLSENISGPRGIVFSYVYMEMDKTDENNIIYDLLDLNDTSAEYQHVGFYINQDSKKIGVIINGRDKGYLAKIPSEIDKLLFIAKGFSQVTADFLGDTQSVELITDRNALEFKYPEGTTDICGNLI</sequence>
<dbReference type="InParanoid" id="A0A2U3N276"/>
<dbReference type="PROSITE" id="PS51257">
    <property type="entry name" value="PROKAR_LIPOPROTEIN"/>
    <property type="match status" value="1"/>
</dbReference>
<dbReference type="OrthoDB" id="6706525at2"/>
<gene>
    <name evidence="1" type="ORF">KPC_2893</name>
</gene>
<keyword evidence="2" id="KW-1185">Reference proteome</keyword>
<name>A0A2U3N276_9GAMM</name>
<dbReference type="EMBL" id="OOGT01000165">
    <property type="protein sequence ID" value="SPL71715.1"/>
    <property type="molecule type" value="Genomic_DNA"/>
</dbReference>
<accession>A0A2U3N276</accession>
<evidence type="ECO:0000313" key="2">
    <source>
        <dbReference type="Proteomes" id="UP000245974"/>
    </source>
</evidence>
<dbReference type="RefSeq" id="WP_121975134.1">
    <property type="nucleotide sequence ID" value="NZ_OOGT01000165.1"/>
</dbReference>
<evidence type="ECO:0000313" key="1">
    <source>
        <dbReference type="EMBL" id="SPL71715.1"/>
    </source>
</evidence>
<dbReference type="Proteomes" id="UP000245974">
    <property type="component" value="Unassembled WGS sequence"/>
</dbReference>
<evidence type="ECO:0008006" key="3">
    <source>
        <dbReference type="Google" id="ProtNLM"/>
    </source>
</evidence>
<dbReference type="AlphaFoldDB" id="A0A2U3N276"/>
<protein>
    <recommendedName>
        <fullName evidence="3">DUF4882 domain-containing protein</fullName>
    </recommendedName>
</protein>
<reference evidence="2" key="1">
    <citation type="submission" date="2018-03" db="EMBL/GenBank/DDBJ databases">
        <authorList>
            <person name="Blom J."/>
        </authorList>
    </citation>
    <scope>NUCLEOTIDE SEQUENCE [LARGE SCALE GENOMIC DNA]</scope>
    <source>
        <strain evidence="2">KPC-SM-21</strain>
    </source>
</reference>